<proteinExistence type="predicted"/>
<dbReference type="Proteomes" id="UP001175000">
    <property type="component" value="Unassembled WGS sequence"/>
</dbReference>
<sequence length="124" mass="13953">MLRAEVLPCQLMDQVGLDTVAFIEDNYISQRNLSGVLTVDWLRKNYISPGKLGNKSTIGDNYPLIPPNSTITTPKQLVFIEGDQNLCFRGHEGLSVHRIKHNGSAYEILIQRSPHPDFDFQDAV</sequence>
<dbReference type="AlphaFoldDB" id="A0AA40BYW8"/>
<evidence type="ECO:0000313" key="1">
    <source>
        <dbReference type="EMBL" id="KAK0618847.1"/>
    </source>
</evidence>
<comment type="caution">
    <text evidence="1">The sequence shown here is derived from an EMBL/GenBank/DDBJ whole genome shotgun (WGS) entry which is preliminary data.</text>
</comment>
<evidence type="ECO:0000313" key="2">
    <source>
        <dbReference type="Proteomes" id="UP001175000"/>
    </source>
</evidence>
<accession>A0AA40BYW8</accession>
<protein>
    <submittedName>
        <fullName evidence="1">Uncharacterized protein</fullName>
    </submittedName>
</protein>
<reference evidence="1" key="1">
    <citation type="submission" date="2023-06" db="EMBL/GenBank/DDBJ databases">
        <title>Genome-scale phylogeny and comparative genomics of the fungal order Sordariales.</title>
        <authorList>
            <consortium name="Lawrence Berkeley National Laboratory"/>
            <person name="Hensen N."/>
            <person name="Bonometti L."/>
            <person name="Westerberg I."/>
            <person name="Brannstrom I.O."/>
            <person name="Guillou S."/>
            <person name="Cros-Aarteil S."/>
            <person name="Calhoun S."/>
            <person name="Haridas S."/>
            <person name="Kuo A."/>
            <person name="Mondo S."/>
            <person name="Pangilinan J."/>
            <person name="Riley R."/>
            <person name="Labutti K."/>
            <person name="Andreopoulos B."/>
            <person name="Lipzen A."/>
            <person name="Chen C."/>
            <person name="Yanf M."/>
            <person name="Daum C."/>
            <person name="Ng V."/>
            <person name="Clum A."/>
            <person name="Steindorff A."/>
            <person name="Ohm R."/>
            <person name="Martin F."/>
            <person name="Silar P."/>
            <person name="Natvig D."/>
            <person name="Lalanne C."/>
            <person name="Gautier V."/>
            <person name="Ament-Velasquez S.L."/>
            <person name="Kruys A."/>
            <person name="Hutchinson M.I."/>
            <person name="Powell A.J."/>
            <person name="Barry K."/>
            <person name="Miller A.N."/>
            <person name="Grigoriev I.V."/>
            <person name="Debuchy R."/>
            <person name="Gladieux P."/>
            <person name="Thoren M.H."/>
            <person name="Johannesson H."/>
        </authorList>
    </citation>
    <scope>NUCLEOTIDE SEQUENCE</scope>
    <source>
        <strain evidence="1">CBS 606.72</strain>
    </source>
</reference>
<organism evidence="1 2">
    <name type="scientific">Immersiella caudata</name>
    <dbReference type="NCBI Taxonomy" id="314043"/>
    <lineage>
        <taxon>Eukaryota</taxon>
        <taxon>Fungi</taxon>
        <taxon>Dikarya</taxon>
        <taxon>Ascomycota</taxon>
        <taxon>Pezizomycotina</taxon>
        <taxon>Sordariomycetes</taxon>
        <taxon>Sordariomycetidae</taxon>
        <taxon>Sordariales</taxon>
        <taxon>Lasiosphaeriaceae</taxon>
        <taxon>Immersiella</taxon>
    </lineage>
</organism>
<dbReference type="EMBL" id="JAULSU010000004">
    <property type="protein sequence ID" value="KAK0618847.1"/>
    <property type="molecule type" value="Genomic_DNA"/>
</dbReference>
<gene>
    <name evidence="1" type="ORF">B0T14DRAFT_518123</name>
</gene>
<keyword evidence="2" id="KW-1185">Reference proteome</keyword>
<name>A0AA40BYW8_9PEZI</name>